<keyword evidence="4" id="KW-1185">Reference proteome</keyword>
<dbReference type="InterPro" id="IPR050951">
    <property type="entry name" value="Retrovirus_Pol_polyprotein"/>
</dbReference>
<organism evidence="3 4">
    <name type="scientific">Mytilus edulis</name>
    <name type="common">Blue mussel</name>
    <dbReference type="NCBI Taxonomy" id="6550"/>
    <lineage>
        <taxon>Eukaryota</taxon>
        <taxon>Metazoa</taxon>
        <taxon>Spiralia</taxon>
        <taxon>Lophotrochozoa</taxon>
        <taxon>Mollusca</taxon>
        <taxon>Bivalvia</taxon>
        <taxon>Autobranchia</taxon>
        <taxon>Pteriomorphia</taxon>
        <taxon>Mytilida</taxon>
        <taxon>Mytiloidea</taxon>
        <taxon>Mytilidae</taxon>
        <taxon>Mytilinae</taxon>
        <taxon>Mytilus</taxon>
    </lineage>
</organism>
<dbReference type="PANTHER" id="PTHR37984">
    <property type="entry name" value="PROTEIN CBG26694"/>
    <property type="match status" value="1"/>
</dbReference>
<dbReference type="PROSITE" id="PS50994">
    <property type="entry name" value="INTEGRASE"/>
    <property type="match status" value="1"/>
</dbReference>
<evidence type="ECO:0000313" key="4">
    <source>
        <dbReference type="Proteomes" id="UP000683360"/>
    </source>
</evidence>
<evidence type="ECO:0000313" key="3">
    <source>
        <dbReference type="EMBL" id="CAG2186476.1"/>
    </source>
</evidence>
<name>A0A8S3PUK8_MYTED</name>
<dbReference type="Proteomes" id="UP000683360">
    <property type="component" value="Unassembled WGS sequence"/>
</dbReference>
<feature type="compositionally biased region" description="Basic and acidic residues" evidence="1">
    <location>
        <begin position="666"/>
        <end position="681"/>
    </location>
</feature>
<evidence type="ECO:0000259" key="2">
    <source>
        <dbReference type="PROSITE" id="PS50994"/>
    </source>
</evidence>
<dbReference type="GO" id="GO:0015074">
    <property type="term" value="P:DNA integration"/>
    <property type="evidence" value="ECO:0007669"/>
    <property type="project" value="InterPro"/>
</dbReference>
<feature type="region of interest" description="Disordered" evidence="1">
    <location>
        <begin position="597"/>
        <end position="681"/>
    </location>
</feature>
<evidence type="ECO:0000256" key="1">
    <source>
        <dbReference type="SAM" id="MobiDB-lite"/>
    </source>
</evidence>
<dbReference type="SUPFAM" id="SSF53098">
    <property type="entry name" value="Ribonuclease H-like"/>
    <property type="match status" value="1"/>
</dbReference>
<accession>A0A8S3PUK8</accession>
<dbReference type="InterPro" id="IPR036397">
    <property type="entry name" value="RNaseH_sf"/>
</dbReference>
<reference evidence="3" key="1">
    <citation type="submission" date="2021-03" db="EMBL/GenBank/DDBJ databases">
        <authorList>
            <person name="Bekaert M."/>
        </authorList>
    </citation>
    <scope>NUCLEOTIDE SEQUENCE</scope>
</reference>
<feature type="domain" description="Integrase catalytic" evidence="2">
    <location>
        <begin position="399"/>
        <end position="569"/>
    </location>
</feature>
<dbReference type="AlphaFoldDB" id="A0A8S3PUK8"/>
<comment type="caution">
    <text evidence="3">The sequence shown here is derived from an EMBL/GenBank/DDBJ whole genome shotgun (WGS) entry which is preliminary data.</text>
</comment>
<dbReference type="InterPro" id="IPR001584">
    <property type="entry name" value="Integrase_cat-core"/>
</dbReference>
<proteinExistence type="predicted"/>
<protein>
    <recommendedName>
        <fullName evidence="2">Integrase catalytic domain-containing protein</fullName>
    </recommendedName>
</protein>
<dbReference type="PANTHER" id="PTHR37984:SF5">
    <property type="entry name" value="PROTEIN NYNRIN-LIKE"/>
    <property type="match status" value="1"/>
</dbReference>
<dbReference type="EMBL" id="CAJPWZ010000137">
    <property type="protein sequence ID" value="CAG2186476.1"/>
    <property type="molecule type" value="Genomic_DNA"/>
</dbReference>
<dbReference type="Gene3D" id="3.30.420.10">
    <property type="entry name" value="Ribonuclease H-like superfamily/Ribonuclease H"/>
    <property type="match status" value="1"/>
</dbReference>
<dbReference type="OrthoDB" id="412981at2759"/>
<sequence length="726" mass="82807">MNKFECLNNICTLCDNIECKCKGMENDQYYSSISAEKTLHLQNTTLKKNRCLNNNRKESIKATKYQNNENKTTKCLEETYFGLKKNGLKISHLNIRGVLSKFDEMKLFINQKNNTHIMGICETFLTSNTEDSFISIKGFELERKDRCETSEKKGGGVLAYVSSSLKYKRRTDLEISSLENKIPGGVRFTIPFIKLDETKKLLSKLETSKATGLDEVGPFFIKLSLEALAPSITYLINLSILEGVFPENLKLAKVTPIFKNGTLLEKPSNQLFTCEKTERIRSVLINGKGDSARFRQYVKEKQFALINCPEFGMENELCIPANEESRRMGILANWKKVVTVDKIFEVLKSVHEGARAHTGYHKLYKDVEQTYYGIPRKACMEFIKGCVQCACKKPQRNVAPLTPITSKYFMHRGQLDLVDKRADPDGQYCWIGHYIDHYTKFNFFWPQMNKSADEVAHNLSVHVFSVVGLPSILQHDNGREFCNAVIRETLKLWPGDGDVKIITGRPRHPRTQGLVEQVHDSLHKLLASKRADKPGSGWLEFLYEIQYSLNTQCHSSIKMTPFEAVFGQKANDGICVGSQETDEFIDEENIEYMIEGEGDVMTDGQTENETDSQKENETDSQTENETDSQTEAETDSQTDAETDSQPDAETDLQIETVQPARKRRRTETSEISTEKYDGTDYRPTQDEIMAVDDFMILNDIPDYYVGLMISSEKMRVCTSYHANLVY</sequence>
<dbReference type="GO" id="GO:0003676">
    <property type="term" value="F:nucleic acid binding"/>
    <property type="evidence" value="ECO:0007669"/>
    <property type="project" value="InterPro"/>
</dbReference>
<dbReference type="InterPro" id="IPR012337">
    <property type="entry name" value="RNaseH-like_sf"/>
</dbReference>
<gene>
    <name evidence="3" type="ORF">MEDL_2042</name>
</gene>
<feature type="compositionally biased region" description="Acidic residues" evidence="1">
    <location>
        <begin position="597"/>
        <end position="610"/>
    </location>
</feature>
<feature type="compositionally biased region" description="Acidic residues" evidence="1">
    <location>
        <begin position="618"/>
        <end position="652"/>
    </location>
</feature>